<dbReference type="STRING" id="105785.A0A2J7R7I2"/>
<gene>
    <name evidence="1" type="ORF">B7P43_G09632</name>
</gene>
<dbReference type="GO" id="GO:0003676">
    <property type="term" value="F:nucleic acid binding"/>
    <property type="evidence" value="ECO:0007669"/>
    <property type="project" value="InterPro"/>
</dbReference>
<dbReference type="PANTHER" id="PTHR47326">
    <property type="entry name" value="TRANSPOSABLE ELEMENT TC3 TRANSPOSASE-LIKE PROTEIN"/>
    <property type="match status" value="1"/>
</dbReference>
<dbReference type="Proteomes" id="UP000235965">
    <property type="component" value="Unassembled WGS sequence"/>
</dbReference>
<reference evidence="1 2" key="1">
    <citation type="submission" date="2017-12" db="EMBL/GenBank/DDBJ databases">
        <title>Hemimetabolous genomes reveal molecular basis of termite eusociality.</title>
        <authorList>
            <person name="Harrison M.C."/>
            <person name="Jongepier E."/>
            <person name="Robertson H.M."/>
            <person name="Arning N."/>
            <person name="Bitard-Feildel T."/>
            <person name="Chao H."/>
            <person name="Childers C.P."/>
            <person name="Dinh H."/>
            <person name="Doddapaneni H."/>
            <person name="Dugan S."/>
            <person name="Gowin J."/>
            <person name="Greiner C."/>
            <person name="Han Y."/>
            <person name="Hu H."/>
            <person name="Hughes D.S.T."/>
            <person name="Huylmans A.-K."/>
            <person name="Kemena C."/>
            <person name="Kremer L.P.M."/>
            <person name="Lee S.L."/>
            <person name="Lopez-Ezquerra A."/>
            <person name="Mallet L."/>
            <person name="Monroy-Kuhn J.M."/>
            <person name="Moser A."/>
            <person name="Murali S.C."/>
            <person name="Muzny D.M."/>
            <person name="Otani S."/>
            <person name="Piulachs M.-D."/>
            <person name="Poelchau M."/>
            <person name="Qu J."/>
            <person name="Schaub F."/>
            <person name="Wada-Katsumata A."/>
            <person name="Worley K.C."/>
            <person name="Xie Q."/>
            <person name="Ylla G."/>
            <person name="Poulsen M."/>
            <person name="Gibbs R.A."/>
            <person name="Schal C."/>
            <person name="Richards S."/>
            <person name="Belles X."/>
            <person name="Korb J."/>
            <person name="Bornberg-Bauer E."/>
        </authorList>
    </citation>
    <scope>NUCLEOTIDE SEQUENCE [LARGE SCALE GENOMIC DNA]</scope>
    <source>
        <tissue evidence="1">Whole body</tissue>
    </source>
</reference>
<name>A0A2J7R7I2_9NEOP</name>
<comment type="caution">
    <text evidence="1">The sequence shown here is derived from an EMBL/GenBank/DDBJ whole genome shotgun (WGS) entry which is preliminary data.</text>
</comment>
<organism evidence="1 2">
    <name type="scientific">Cryptotermes secundus</name>
    <dbReference type="NCBI Taxonomy" id="105785"/>
    <lineage>
        <taxon>Eukaryota</taxon>
        <taxon>Metazoa</taxon>
        <taxon>Ecdysozoa</taxon>
        <taxon>Arthropoda</taxon>
        <taxon>Hexapoda</taxon>
        <taxon>Insecta</taxon>
        <taxon>Pterygota</taxon>
        <taxon>Neoptera</taxon>
        <taxon>Polyneoptera</taxon>
        <taxon>Dictyoptera</taxon>
        <taxon>Blattodea</taxon>
        <taxon>Blattoidea</taxon>
        <taxon>Termitoidae</taxon>
        <taxon>Kalotermitidae</taxon>
        <taxon>Cryptotermitinae</taxon>
        <taxon>Cryptotermes</taxon>
    </lineage>
</organism>
<keyword evidence="2" id="KW-1185">Reference proteome</keyword>
<dbReference type="InParanoid" id="A0A2J7R7I2"/>
<sequence>MKNTRENILEMVQRSRRLSTRIGVSRMQVWRHYTRHVIHYLDESFPNRWLGRDGSVVWPPRSPDLTPLEYYLWGHMKTLVYETKVDSQEALPVRIFAAAEHIRHHPGNIAYAPQSLMMRAENCIAAGGGHFEQLL</sequence>
<accession>A0A2J7R7I2</accession>
<dbReference type="PANTHER" id="PTHR47326:SF1">
    <property type="entry name" value="HTH PSQ-TYPE DOMAIN-CONTAINING PROTEIN"/>
    <property type="match status" value="1"/>
</dbReference>
<proteinExistence type="predicted"/>
<dbReference type="InterPro" id="IPR036397">
    <property type="entry name" value="RNaseH_sf"/>
</dbReference>
<dbReference type="AlphaFoldDB" id="A0A2J7R7I2"/>
<evidence type="ECO:0000313" key="2">
    <source>
        <dbReference type="Proteomes" id="UP000235965"/>
    </source>
</evidence>
<protein>
    <recommendedName>
        <fullName evidence="3">Tc1-like transposase DDE domain-containing protein</fullName>
    </recommendedName>
</protein>
<dbReference type="Gene3D" id="3.30.420.10">
    <property type="entry name" value="Ribonuclease H-like superfamily/Ribonuclease H"/>
    <property type="match status" value="1"/>
</dbReference>
<dbReference type="EMBL" id="NEVH01006731">
    <property type="protein sequence ID" value="PNF36795.1"/>
    <property type="molecule type" value="Genomic_DNA"/>
</dbReference>
<evidence type="ECO:0000313" key="1">
    <source>
        <dbReference type="EMBL" id="PNF36795.1"/>
    </source>
</evidence>
<evidence type="ECO:0008006" key="3">
    <source>
        <dbReference type="Google" id="ProtNLM"/>
    </source>
</evidence>